<feature type="region of interest" description="Disordered" evidence="1">
    <location>
        <begin position="543"/>
        <end position="588"/>
    </location>
</feature>
<dbReference type="OrthoDB" id="5399183at2759"/>
<accession>A0A4Z0YKD3</accession>
<dbReference type="STRING" id="37992.A0A4Z0YKD3"/>
<comment type="caution">
    <text evidence="2">The sequence shown here is derived from an EMBL/GenBank/DDBJ whole genome shotgun (WGS) entry which is preliminary data.</text>
</comment>
<feature type="compositionally biased region" description="Acidic residues" evidence="1">
    <location>
        <begin position="80"/>
        <end position="119"/>
    </location>
</feature>
<reference evidence="2 3" key="1">
    <citation type="submission" date="2019-03" db="EMBL/GenBank/DDBJ databases">
        <title>Draft genome sequence of Xylaria hypoxylon DSM 108379, a ubiquitous saprotrophic-parasitic fungi on hardwood.</title>
        <authorList>
            <person name="Buettner E."/>
            <person name="Leonhardt S."/>
            <person name="Gebauer A.M."/>
            <person name="Liers C."/>
            <person name="Hofrichter M."/>
            <person name="Kellner H."/>
        </authorList>
    </citation>
    <scope>NUCLEOTIDE SEQUENCE [LARGE SCALE GENOMIC DNA]</scope>
    <source>
        <strain evidence="2 3">DSM 108379</strain>
    </source>
</reference>
<dbReference type="Proteomes" id="UP000297716">
    <property type="component" value="Unassembled WGS sequence"/>
</dbReference>
<protein>
    <submittedName>
        <fullName evidence="2">Uncharacterized protein</fullName>
    </submittedName>
</protein>
<feature type="compositionally biased region" description="Acidic residues" evidence="1">
    <location>
        <begin position="153"/>
        <end position="165"/>
    </location>
</feature>
<feature type="compositionally biased region" description="Acidic residues" evidence="1">
    <location>
        <begin position="439"/>
        <end position="451"/>
    </location>
</feature>
<feature type="compositionally biased region" description="Acidic residues" evidence="1">
    <location>
        <begin position="45"/>
        <end position="58"/>
    </location>
</feature>
<sequence length="588" mass="65485">MRQGTMIRLKIPATPVKAKSRRDSDSLSSLDLSDESGYSGVEDITGSDDDEEDVEAAEEEHILSDELQHVPRSSPRPHQDDDEDDEDDDDDDDDDDDEALGDDEGGDNEEDDGDAEDNISWDGFPSESEQVQIDDLADIQIPTVQRRVRFDVPDSDDDDDDTETDEDTAYAFFPDLFVDKSKLDPSFRQEVDQNSDDDSDAYWDHYGTSNTVGSVFEEESSDFEALMNIVEDDDTTPVATPLTQNDMSTAFSTPVASPEKDEVSLDGYQTDGDTTDEEEPIPRPIRRKTRRDTTEDASETSDVEIIQGRRGHPRVGRFSLDKSFKKPVAMVNPRTGKLMIFTTHRSMKRGLDLSPESFKFSLFDQTQSSPILGDPGNIMMSGMISSNTFGDFMNTHAVGPAEAWYAQVPNSNEFGDTSGSEGQAGDEEEQNLRIEDFLEIDDDSDSSDDQQENEKDVREELLCTPGRPTTSSSDVTSLLDHFEHNSNLVGAFRRDQAHHRLITRSKATHDSLAFSGPYFEGTLRGIKDGRIATANVPISPLRKRKKMPEFASSPLSSTPKRKASSENRIGHMGHKRQRSIPDVGPLHI</sequence>
<feature type="region of interest" description="Disordered" evidence="1">
    <location>
        <begin position="235"/>
        <end position="302"/>
    </location>
</feature>
<feature type="region of interest" description="Disordered" evidence="1">
    <location>
        <begin position="410"/>
        <end position="429"/>
    </location>
</feature>
<proteinExistence type="predicted"/>
<organism evidence="2 3">
    <name type="scientific">Xylaria hypoxylon</name>
    <dbReference type="NCBI Taxonomy" id="37992"/>
    <lineage>
        <taxon>Eukaryota</taxon>
        <taxon>Fungi</taxon>
        <taxon>Dikarya</taxon>
        <taxon>Ascomycota</taxon>
        <taxon>Pezizomycotina</taxon>
        <taxon>Sordariomycetes</taxon>
        <taxon>Xylariomycetidae</taxon>
        <taxon>Xylariales</taxon>
        <taxon>Xylariaceae</taxon>
        <taxon>Xylaria</taxon>
    </lineage>
</organism>
<evidence type="ECO:0000313" key="3">
    <source>
        <dbReference type="Proteomes" id="UP000297716"/>
    </source>
</evidence>
<evidence type="ECO:0000256" key="1">
    <source>
        <dbReference type="SAM" id="MobiDB-lite"/>
    </source>
</evidence>
<evidence type="ECO:0000313" key="2">
    <source>
        <dbReference type="EMBL" id="TGJ84759.1"/>
    </source>
</evidence>
<feature type="compositionally biased region" description="Basic and acidic residues" evidence="1">
    <location>
        <begin position="452"/>
        <end position="461"/>
    </location>
</feature>
<feature type="compositionally biased region" description="Polar residues" evidence="1">
    <location>
        <begin position="410"/>
        <end position="421"/>
    </location>
</feature>
<keyword evidence="3" id="KW-1185">Reference proteome</keyword>
<dbReference type="EMBL" id="SKBN01000060">
    <property type="protein sequence ID" value="TGJ84759.1"/>
    <property type="molecule type" value="Genomic_DNA"/>
</dbReference>
<feature type="compositionally biased region" description="Polar residues" evidence="1">
    <location>
        <begin position="237"/>
        <end position="255"/>
    </location>
</feature>
<gene>
    <name evidence="2" type="ORF">E0Z10_g4026</name>
</gene>
<feature type="region of interest" description="Disordered" evidence="1">
    <location>
        <begin position="1"/>
        <end position="165"/>
    </location>
</feature>
<feature type="compositionally biased region" description="Basic and acidic residues" evidence="1">
    <location>
        <begin position="59"/>
        <end position="69"/>
    </location>
</feature>
<feature type="region of interest" description="Disordered" evidence="1">
    <location>
        <begin position="439"/>
        <end position="474"/>
    </location>
</feature>
<dbReference type="AlphaFoldDB" id="A0A4Z0YKD3"/>
<name>A0A4Z0YKD3_9PEZI</name>